<proteinExistence type="predicted"/>
<dbReference type="PATRIC" id="fig|28092.6.peg.321"/>
<comment type="caution">
    <text evidence="1">The sequence shown here is derived from an EMBL/GenBank/DDBJ whole genome shotgun (WGS) entry which is preliminary data.</text>
</comment>
<name>A0A0F5K602_9BURK</name>
<gene>
    <name evidence="1" type="ORF">WM40_01410</name>
</gene>
<evidence type="ECO:0000313" key="1">
    <source>
        <dbReference type="EMBL" id="KKB65299.1"/>
    </source>
</evidence>
<accession>A0A0F5K602</accession>
<organism evidence="1 2">
    <name type="scientific">Robbsia andropogonis</name>
    <dbReference type="NCBI Taxonomy" id="28092"/>
    <lineage>
        <taxon>Bacteria</taxon>
        <taxon>Pseudomonadati</taxon>
        <taxon>Pseudomonadota</taxon>
        <taxon>Betaproteobacteria</taxon>
        <taxon>Burkholderiales</taxon>
        <taxon>Burkholderiaceae</taxon>
        <taxon>Robbsia</taxon>
    </lineage>
</organism>
<dbReference type="Proteomes" id="UP000033618">
    <property type="component" value="Unassembled WGS sequence"/>
</dbReference>
<evidence type="ECO:0000313" key="2">
    <source>
        <dbReference type="Proteomes" id="UP000033618"/>
    </source>
</evidence>
<dbReference type="AlphaFoldDB" id="A0A0F5K602"/>
<protein>
    <submittedName>
        <fullName evidence="1">Uncharacterized protein</fullName>
    </submittedName>
</protein>
<reference evidence="1 2" key="1">
    <citation type="submission" date="2015-03" db="EMBL/GenBank/DDBJ databases">
        <title>Draft Genome Sequence of Burkholderia andropogonis type strain ICMP2807, isolated from Sorghum bicolor.</title>
        <authorList>
            <person name="Lopes-Santos L."/>
            <person name="Castro D.B."/>
            <person name="Ottoboni L.M."/>
            <person name="Park D."/>
            <person name="Weirc B.S."/>
            <person name="Destefano S.A."/>
        </authorList>
    </citation>
    <scope>NUCLEOTIDE SEQUENCE [LARGE SCALE GENOMIC DNA]</scope>
    <source>
        <strain evidence="1 2">ICMP2807</strain>
    </source>
</reference>
<keyword evidence="2" id="KW-1185">Reference proteome</keyword>
<dbReference type="EMBL" id="LAQU01000001">
    <property type="protein sequence ID" value="KKB65299.1"/>
    <property type="molecule type" value="Genomic_DNA"/>
</dbReference>
<sequence>MIKEGVGCAGMVKVSAGERLERGAEAVARSNLYCAPIPDGAPVRIAPSMRSAPQNCSRGDATGFPRSPLFCRC</sequence>